<dbReference type="EMBL" id="JACHOQ010000001">
    <property type="protein sequence ID" value="MBB5738645.1"/>
    <property type="molecule type" value="Genomic_DNA"/>
</dbReference>
<feature type="chain" id="PRO_5031356185" description="Lipoprotein" evidence="1">
    <location>
        <begin position="21"/>
        <end position="166"/>
    </location>
</feature>
<dbReference type="Proteomes" id="UP000527324">
    <property type="component" value="Unassembled WGS sequence"/>
</dbReference>
<keyword evidence="3" id="KW-1185">Reference proteome</keyword>
<dbReference type="PROSITE" id="PS51257">
    <property type="entry name" value="PROKAR_LIPOPROTEIN"/>
    <property type="match status" value="1"/>
</dbReference>
<reference evidence="2 3" key="1">
    <citation type="submission" date="2020-08" db="EMBL/GenBank/DDBJ databases">
        <title>Genomic Encyclopedia of Type Strains, Phase IV (KMG-IV): sequencing the most valuable type-strain genomes for metagenomic binning, comparative biology and taxonomic classification.</title>
        <authorList>
            <person name="Goeker M."/>
        </authorList>
    </citation>
    <scope>NUCLEOTIDE SEQUENCE [LARGE SCALE GENOMIC DNA]</scope>
    <source>
        <strain evidence="2 3">DSM 4731</strain>
    </source>
</reference>
<evidence type="ECO:0000313" key="2">
    <source>
        <dbReference type="EMBL" id="MBB5738645.1"/>
    </source>
</evidence>
<evidence type="ECO:0008006" key="4">
    <source>
        <dbReference type="Google" id="ProtNLM"/>
    </source>
</evidence>
<proteinExistence type="predicted"/>
<protein>
    <recommendedName>
        <fullName evidence="4">Lipoprotein</fullName>
    </recommendedName>
</protein>
<accession>A0A7W9C3X0</accession>
<evidence type="ECO:0000313" key="3">
    <source>
        <dbReference type="Proteomes" id="UP000527324"/>
    </source>
</evidence>
<sequence length="166" mass="18066">MSRLKLIPPLLSVAALAACATQPPTADLSPAASAPAPTPGYDWIRNTDEPPQQALVYGMAHSDEVKLQLFCRPGSDTLDLAAILDKPARQLRLESGGDTETYRATFEEAAISDGYYAQARASTKDPVFQRFRRLGWIAVWDGDERHAYAARPAALAEIERFFAACG</sequence>
<keyword evidence="1" id="KW-0732">Signal</keyword>
<gene>
    <name evidence="2" type="ORF">GGQ93_000336</name>
</gene>
<dbReference type="AlphaFoldDB" id="A0A7W9C3X0"/>
<evidence type="ECO:0000256" key="1">
    <source>
        <dbReference type="SAM" id="SignalP"/>
    </source>
</evidence>
<dbReference type="RefSeq" id="WP_183214907.1">
    <property type="nucleotide sequence ID" value="NZ_CAJFZW010000033.1"/>
</dbReference>
<feature type="signal peptide" evidence="1">
    <location>
        <begin position="1"/>
        <end position="20"/>
    </location>
</feature>
<organism evidence="2 3">
    <name type="scientific">Brevundimonas aurantiaca</name>
    <dbReference type="NCBI Taxonomy" id="74316"/>
    <lineage>
        <taxon>Bacteria</taxon>
        <taxon>Pseudomonadati</taxon>
        <taxon>Pseudomonadota</taxon>
        <taxon>Alphaproteobacteria</taxon>
        <taxon>Caulobacterales</taxon>
        <taxon>Caulobacteraceae</taxon>
        <taxon>Brevundimonas</taxon>
    </lineage>
</organism>
<name>A0A7W9C3X0_9CAUL</name>
<comment type="caution">
    <text evidence="2">The sequence shown here is derived from an EMBL/GenBank/DDBJ whole genome shotgun (WGS) entry which is preliminary data.</text>
</comment>